<dbReference type="PANTHER" id="PTHR34700">
    <property type="entry name" value="POTASSIUM BINDING PROTEIN KBP"/>
    <property type="match status" value="1"/>
</dbReference>
<dbReference type="InterPro" id="IPR018392">
    <property type="entry name" value="LysM"/>
</dbReference>
<dbReference type="Proteomes" id="UP000276260">
    <property type="component" value="Unassembled WGS sequence"/>
</dbReference>
<dbReference type="EMBL" id="RRCF01000003">
    <property type="protein sequence ID" value="RRJ20422.1"/>
    <property type="molecule type" value="Genomic_DNA"/>
</dbReference>
<feature type="domain" description="LysM" evidence="1">
    <location>
        <begin position="33"/>
        <end position="81"/>
    </location>
</feature>
<name>A0A3P3QH12_9GAMM</name>
<dbReference type="CDD" id="cd00118">
    <property type="entry name" value="LysM"/>
    <property type="match status" value="1"/>
</dbReference>
<dbReference type="PROSITE" id="PS51782">
    <property type="entry name" value="LYSM"/>
    <property type="match status" value="1"/>
</dbReference>
<sequence>MRQRLLAILISFTVFFSALLLADELKLKADAPTLYLVKSGDTLWDIAGLYLQHPWLWPRLWKLNPQVSNPHLIYPGDELHLQFDADGQPILSLTSQRVAASRSDTSQVQHQAPVSTAIKLTPQVRRIAKADKAIPAVALAAIEPFLSEEQLISEEELASLPYVLGGKDNVKNAVSGHLLYVQGELEPTQRYGIYRQGEVYEDPQSGDVLGYEAVLLAEAKVLPSALVDEQQISRIEVQKSRREVKQGDRLIALPSQSVYPDFFQLRSPESVVSGVIVDSASEWREFAKGEIVLLNQGQNARLQPGHLLGIFRPSPSVLNFGDTPSYPEDSDKLQRILHEVAGSADKMPIELVGQLMIVKVSEHSSFAMILRSEQPVRVGDLIGNL</sequence>
<organism evidence="2 3">
    <name type="scientific">Rheinheimera mesophila</name>
    <dbReference type="NCBI Taxonomy" id="1547515"/>
    <lineage>
        <taxon>Bacteria</taxon>
        <taxon>Pseudomonadati</taxon>
        <taxon>Pseudomonadota</taxon>
        <taxon>Gammaproteobacteria</taxon>
        <taxon>Chromatiales</taxon>
        <taxon>Chromatiaceae</taxon>
        <taxon>Rheinheimera</taxon>
    </lineage>
</organism>
<dbReference type="InterPro" id="IPR052196">
    <property type="entry name" value="Bact_Kbp"/>
</dbReference>
<dbReference type="PANTHER" id="PTHR34700:SF4">
    <property type="entry name" value="PHAGE-LIKE ELEMENT PBSX PROTEIN XKDP"/>
    <property type="match status" value="1"/>
</dbReference>
<gene>
    <name evidence="2" type="ORF">EIK76_12950</name>
</gene>
<protein>
    <submittedName>
        <fullName evidence="2">LysM domain-containing protein</fullName>
    </submittedName>
</protein>
<dbReference type="SUPFAM" id="SSF54106">
    <property type="entry name" value="LysM domain"/>
    <property type="match status" value="1"/>
</dbReference>
<reference evidence="2 3" key="1">
    <citation type="submission" date="2018-11" db="EMBL/GenBank/DDBJ databases">
        <title>Draft genome analysis of Rheinheimera mesophila isolated from an industrial waste site.</title>
        <authorList>
            <person name="Yu Q."/>
            <person name="Qi Y."/>
            <person name="Zhang H."/>
            <person name="Lu Y."/>
            <person name="Pu J."/>
        </authorList>
    </citation>
    <scope>NUCLEOTIDE SEQUENCE [LARGE SCALE GENOMIC DNA]</scope>
    <source>
        <strain evidence="2 3">IITR13</strain>
    </source>
</reference>
<dbReference type="RefSeq" id="WP_046519774.1">
    <property type="nucleotide sequence ID" value="NZ_LAVS01000017.1"/>
</dbReference>
<comment type="caution">
    <text evidence="2">The sequence shown here is derived from an EMBL/GenBank/DDBJ whole genome shotgun (WGS) entry which is preliminary data.</text>
</comment>
<dbReference type="Pfam" id="PF01476">
    <property type="entry name" value="LysM"/>
    <property type="match status" value="1"/>
</dbReference>
<evidence type="ECO:0000259" key="1">
    <source>
        <dbReference type="PROSITE" id="PS51782"/>
    </source>
</evidence>
<proteinExistence type="predicted"/>
<accession>A0A3P3QH12</accession>
<dbReference type="AlphaFoldDB" id="A0A3P3QH12"/>
<evidence type="ECO:0000313" key="3">
    <source>
        <dbReference type="Proteomes" id="UP000276260"/>
    </source>
</evidence>
<evidence type="ECO:0000313" key="2">
    <source>
        <dbReference type="EMBL" id="RRJ20422.1"/>
    </source>
</evidence>
<dbReference type="InterPro" id="IPR036779">
    <property type="entry name" value="LysM_dom_sf"/>
</dbReference>
<dbReference type="Gene3D" id="3.10.350.10">
    <property type="entry name" value="LysM domain"/>
    <property type="match status" value="1"/>
</dbReference>
<keyword evidence="3" id="KW-1185">Reference proteome</keyword>
<dbReference type="OrthoDB" id="9765158at2"/>